<dbReference type="Proteomes" id="UP001479436">
    <property type="component" value="Unassembled WGS sequence"/>
</dbReference>
<protein>
    <recommendedName>
        <fullName evidence="4">SH3 domain-containing protein</fullName>
    </recommendedName>
</protein>
<feature type="compositionally biased region" description="Basic and acidic residues" evidence="3">
    <location>
        <begin position="70"/>
        <end position="84"/>
    </location>
</feature>
<evidence type="ECO:0000259" key="4">
    <source>
        <dbReference type="PROSITE" id="PS50002"/>
    </source>
</evidence>
<comment type="caution">
    <text evidence="5">The sequence shown here is derived from an EMBL/GenBank/DDBJ whole genome shotgun (WGS) entry which is preliminary data.</text>
</comment>
<evidence type="ECO:0000313" key="6">
    <source>
        <dbReference type="Proteomes" id="UP001479436"/>
    </source>
</evidence>
<dbReference type="InterPro" id="IPR001452">
    <property type="entry name" value="SH3_domain"/>
</dbReference>
<dbReference type="InterPro" id="IPR036028">
    <property type="entry name" value="SH3-like_dom_sf"/>
</dbReference>
<dbReference type="PROSITE" id="PS50002">
    <property type="entry name" value="SH3"/>
    <property type="match status" value="2"/>
</dbReference>
<organism evidence="5 6">
    <name type="scientific">Basidiobolus ranarum</name>
    <dbReference type="NCBI Taxonomy" id="34480"/>
    <lineage>
        <taxon>Eukaryota</taxon>
        <taxon>Fungi</taxon>
        <taxon>Fungi incertae sedis</taxon>
        <taxon>Zoopagomycota</taxon>
        <taxon>Entomophthoromycotina</taxon>
        <taxon>Basidiobolomycetes</taxon>
        <taxon>Basidiobolales</taxon>
        <taxon>Basidiobolaceae</taxon>
        <taxon>Basidiobolus</taxon>
    </lineage>
</organism>
<dbReference type="PANTHER" id="PTHR14167">
    <property type="entry name" value="SH3 DOMAIN-CONTAINING"/>
    <property type="match status" value="1"/>
</dbReference>
<dbReference type="PRINTS" id="PR00452">
    <property type="entry name" value="SH3DOMAIN"/>
</dbReference>
<dbReference type="Pfam" id="PF00018">
    <property type="entry name" value="SH3_1"/>
    <property type="match status" value="2"/>
</dbReference>
<accession>A0ABR2WG66</accession>
<dbReference type="PANTHER" id="PTHR14167:SF116">
    <property type="entry name" value="CAP, ISOFORM AC"/>
    <property type="match status" value="1"/>
</dbReference>
<keyword evidence="6" id="KW-1185">Reference proteome</keyword>
<keyword evidence="1 2" id="KW-0728">SH3 domain</keyword>
<evidence type="ECO:0000256" key="2">
    <source>
        <dbReference type="PROSITE-ProRule" id="PRU00192"/>
    </source>
</evidence>
<feature type="compositionally biased region" description="Basic and acidic residues" evidence="3">
    <location>
        <begin position="1"/>
        <end position="26"/>
    </location>
</feature>
<feature type="compositionally biased region" description="Polar residues" evidence="3">
    <location>
        <begin position="44"/>
        <end position="60"/>
    </location>
</feature>
<dbReference type="EMBL" id="JASJQH010002061">
    <property type="protein sequence ID" value="KAK9760523.1"/>
    <property type="molecule type" value="Genomic_DNA"/>
</dbReference>
<feature type="compositionally biased region" description="Polar residues" evidence="3">
    <location>
        <begin position="85"/>
        <end position="96"/>
    </location>
</feature>
<name>A0ABR2WG66_9FUNG</name>
<dbReference type="InterPro" id="IPR050384">
    <property type="entry name" value="Endophilin_SH3RF"/>
</dbReference>
<evidence type="ECO:0000313" key="5">
    <source>
        <dbReference type="EMBL" id="KAK9760523.1"/>
    </source>
</evidence>
<evidence type="ECO:0000256" key="3">
    <source>
        <dbReference type="SAM" id="MobiDB-lite"/>
    </source>
</evidence>
<proteinExistence type="predicted"/>
<reference evidence="5 6" key="1">
    <citation type="submission" date="2023-04" db="EMBL/GenBank/DDBJ databases">
        <title>Genome of Basidiobolus ranarum AG-B5.</title>
        <authorList>
            <person name="Stajich J.E."/>
            <person name="Carter-House D."/>
            <person name="Gryganskyi A."/>
        </authorList>
    </citation>
    <scope>NUCLEOTIDE SEQUENCE [LARGE SCALE GENOMIC DNA]</scope>
    <source>
        <strain evidence="5 6">AG-B5</strain>
    </source>
</reference>
<dbReference type="Gene3D" id="2.30.30.40">
    <property type="entry name" value="SH3 Domains"/>
    <property type="match status" value="2"/>
</dbReference>
<feature type="domain" description="SH3" evidence="4">
    <location>
        <begin position="258"/>
        <end position="317"/>
    </location>
</feature>
<feature type="region of interest" description="Disordered" evidence="3">
    <location>
        <begin position="1"/>
        <end position="96"/>
    </location>
</feature>
<dbReference type="CDD" id="cd00174">
    <property type="entry name" value="SH3"/>
    <property type="match status" value="2"/>
</dbReference>
<feature type="non-terminal residue" evidence="5">
    <location>
        <position position="1"/>
    </location>
</feature>
<feature type="domain" description="SH3" evidence="4">
    <location>
        <begin position="182"/>
        <end position="244"/>
    </location>
</feature>
<sequence length="317" mass="35678">QERTEAHEREQEAIREATRTAREKAKNLQANSRTESKTPAFLGRSNNVFTRPSFGAQSTELAKPPSEPSHSPKDDEWDVVEKETTNSNTNPLSGYTNRSASSFFSSISSNIPSSPQTSHQIVSPTSKFDEAFGIPSESTANTDSHHSTAFDDAFNIPSEPITNQESQNQSEKVTEVVEDEPIVLFRVRTLYEYQAEGGDDLGFLENDYIQVSQSAEDGDWWYGELESNGAKGWFPKSYVEQEDLNPQEILTDLDTPVPQPFLARVLYDYQAQQEDELSVSADVVVDILEKIDENWWRAQIDEHIGLIPATYCEELTQ</sequence>
<gene>
    <name evidence="5" type="ORF">K7432_015365</name>
</gene>
<dbReference type="SMART" id="SM00326">
    <property type="entry name" value="SH3"/>
    <property type="match status" value="2"/>
</dbReference>
<dbReference type="SUPFAM" id="SSF50044">
    <property type="entry name" value="SH3-domain"/>
    <property type="match status" value="2"/>
</dbReference>
<evidence type="ECO:0000256" key="1">
    <source>
        <dbReference type="ARBA" id="ARBA00022443"/>
    </source>
</evidence>